<feature type="region of interest" description="Disordered" evidence="1">
    <location>
        <begin position="270"/>
        <end position="289"/>
    </location>
</feature>
<dbReference type="HOGENOM" id="CLU_963040_0_0_1"/>
<evidence type="ECO:0000256" key="1">
    <source>
        <dbReference type="SAM" id="MobiDB-lite"/>
    </source>
</evidence>
<evidence type="ECO:0000313" key="3">
    <source>
        <dbReference type="Proteomes" id="UP000027730"/>
    </source>
</evidence>
<evidence type="ECO:0000313" key="2">
    <source>
        <dbReference type="EMBL" id="KEQ75887.1"/>
    </source>
</evidence>
<dbReference type="STRING" id="1043004.A0A074X1G4"/>
<reference evidence="2 3" key="1">
    <citation type="journal article" date="2014" name="BMC Genomics">
        <title>Genome sequencing of four Aureobasidium pullulans varieties: biotechnological potential, stress tolerance, and description of new species.</title>
        <authorList>
            <person name="Gostin Ar C."/>
            <person name="Ohm R.A."/>
            <person name="Kogej T."/>
            <person name="Sonjak S."/>
            <person name="Turk M."/>
            <person name="Zajc J."/>
            <person name="Zalar P."/>
            <person name="Grube M."/>
            <person name="Sun H."/>
            <person name="Han J."/>
            <person name="Sharma A."/>
            <person name="Chiniquy J."/>
            <person name="Ngan C.Y."/>
            <person name="Lipzen A."/>
            <person name="Barry K."/>
            <person name="Grigoriev I.V."/>
            <person name="Gunde-Cimerman N."/>
        </authorList>
    </citation>
    <scope>NUCLEOTIDE SEQUENCE [LARGE SCALE GENOMIC DNA]</scope>
    <source>
        <strain evidence="2 3">CBS 147.97</strain>
    </source>
</reference>
<feature type="region of interest" description="Disordered" evidence="1">
    <location>
        <begin position="235"/>
        <end position="259"/>
    </location>
</feature>
<sequence>MAVNITNFVNGSPKRTVEVRAAPGSIDSSEIWAWTDFMGKLMLWPSTPDIDHKTFILKVWANPDSTILDLIKQIGASQSTFDYYRDRLSADWTVRRHARLTSNIDKNDPFKPFLLAIERNRLDDYRIEAVDSKITQKLEGGYYGQISDALFRTLSPEIQNHPDNFLNKHTCDYKLFADKVIADAADVISSPEPSNPWNNESAQAPVWSPESFNAYLLSDVEDPFTNISDYSTPAGTSRFPRTVDGSDVLADGSDDSDEFPFRIMDDDNKTFAVPAPPGGFSGSRPGSPE</sequence>
<gene>
    <name evidence="2" type="ORF">M436DRAFT_79159</name>
</gene>
<dbReference type="AlphaFoldDB" id="A0A074X1G4"/>
<protein>
    <submittedName>
        <fullName evidence="2">Uncharacterized protein</fullName>
    </submittedName>
</protein>
<proteinExistence type="predicted"/>
<dbReference type="EMBL" id="KL584704">
    <property type="protein sequence ID" value="KEQ75887.1"/>
    <property type="molecule type" value="Genomic_DNA"/>
</dbReference>
<dbReference type="RefSeq" id="XP_013430464.1">
    <property type="nucleotide sequence ID" value="XM_013575010.1"/>
</dbReference>
<keyword evidence="3" id="KW-1185">Reference proteome</keyword>
<organism evidence="2 3">
    <name type="scientific">Aureobasidium namibiae CBS 147.97</name>
    <dbReference type="NCBI Taxonomy" id="1043004"/>
    <lineage>
        <taxon>Eukaryota</taxon>
        <taxon>Fungi</taxon>
        <taxon>Dikarya</taxon>
        <taxon>Ascomycota</taxon>
        <taxon>Pezizomycotina</taxon>
        <taxon>Dothideomycetes</taxon>
        <taxon>Dothideomycetidae</taxon>
        <taxon>Dothideales</taxon>
        <taxon>Saccotheciaceae</taxon>
        <taxon>Aureobasidium</taxon>
    </lineage>
</organism>
<name>A0A074X1G4_9PEZI</name>
<dbReference type="OrthoDB" id="3818632at2759"/>
<accession>A0A074X1G4</accession>
<dbReference type="GeneID" id="25416383"/>
<dbReference type="Proteomes" id="UP000027730">
    <property type="component" value="Unassembled WGS sequence"/>
</dbReference>